<feature type="domain" description="HMG box" evidence="4">
    <location>
        <begin position="1"/>
        <end position="65"/>
    </location>
</feature>
<evidence type="ECO:0000313" key="5">
    <source>
        <dbReference type="EMBL" id="KAK4336881.1"/>
    </source>
</evidence>
<dbReference type="EMBL" id="JAVYJV010000080">
    <property type="protein sequence ID" value="KAK4336881.1"/>
    <property type="molecule type" value="Genomic_DNA"/>
</dbReference>
<feature type="region of interest" description="Disordered" evidence="3">
    <location>
        <begin position="87"/>
        <end position="110"/>
    </location>
</feature>
<proteinExistence type="predicted"/>
<dbReference type="Pfam" id="PF00505">
    <property type="entry name" value="HMG_box"/>
    <property type="match status" value="1"/>
</dbReference>
<evidence type="ECO:0000256" key="3">
    <source>
        <dbReference type="SAM" id="MobiDB-lite"/>
    </source>
</evidence>
<dbReference type="GO" id="GO:0000122">
    <property type="term" value="P:negative regulation of transcription by RNA polymerase II"/>
    <property type="evidence" value="ECO:0007669"/>
    <property type="project" value="TreeGrafter"/>
</dbReference>
<dbReference type="InterPro" id="IPR036910">
    <property type="entry name" value="HMG_box_dom_sf"/>
</dbReference>
<evidence type="ECO:0000313" key="6">
    <source>
        <dbReference type="Proteomes" id="UP001291623"/>
    </source>
</evidence>
<dbReference type="CDD" id="cd22029">
    <property type="entry name" value="HMG-box_SoxC"/>
    <property type="match status" value="1"/>
</dbReference>
<reference evidence="5" key="1">
    <citation type="submission" date="2023-12" db="EMBL/GenBank/DDBJ databases">
        <title>Genome assembly of Anisodus tanguticus.</title>
        <authorList>
            <person name="Wang Y.-J."/>
        </authorList>
    </citation>
    <scope>NUCLEOTIDE SEQUENCE</scope>
    <source>
        <strain evidence="5">KB-2021</strain>
        <tissue evidence="5">Leaf</tissue>
    </source>
</reference>
<dbReference type="GO" id="GO:0030154">
    <property type="term" value="P:cell differentiation"/>
    <property type="evidence" value="ECO:0007669"/>
    <property type="project" value="TreeGrafter"/>
</dbReference>
<dbReference type="PANTHER" id="PTHR10270:SF323">
    <property type="entry name" value="TRANSCRIPTION FACTOR SOX-14-RELATED"/>
    <property type="match status" value="1"/>
</dbReference>
<dbReference type="Proteomes" id="UP001291623">
    <property type="component" value="Unassembled WGS sequence"/>
</dbReference>
<keyword evidence="2" id="KW-0539">Nucleus</keyword>
<protein>
    <recommendedName>
        <fullName evidence="4">HMG box domain-containing protein</fullName>
    </recommendedName>
</protein>
<dbReference type="PROSITE" id="PS50118">
    <property type="entry name" value="HMG_BOX_2"/>
    <property type="match status" value="1"/>
</dbReference>
<organism evidence="5 6">
    <name type="scientific">Anisodus tanguticus</name>
    <dbReference type="NCBI Taxonomy" id="243964"/>
    <lineage>
        <taxon>Eukaryota</taxon>
        <taxon>Viridiplantae</taxon>
        <taxon>Streptophyta</taxon>
        <taxon>Embryophyta</taxon>
        <taxon>Tracheophyta</taxon>
        <taxon>Spermatophyta</taxon>
        <taxon>Magnoliopsida</taxon>
        <taxon>eudicotyledons</taxon>
        <taxon>Gunneridae</taxon>
        <taxon>Pentapetalae</taxon>
        <taxon>asterids</taxon>
        <taxon>lamiids</taxon>
        <taxon>Solanales</taxon>
        <taxon>Solanaceae</taxon>
        <taxon>Solanoideae</taxon>
        <taxon>Hyoscyameae</taxon>
        <taxon>Anisodus</taxon>
    </lineage>
</organism>
<sequence length="188" mass="21622">MNAFMVWSQIERRKICEQQPDMHNAEISKRLGKHWKTLSEEERQPFVEEAERLRLLHMQQYPDYKYRPRKKAKGSQNTNDLTVQQQQLNSASDQQSQSSTGSANNSNNSNIELMDYDLQDVLQLENPWATELNSYNLTPISDLDSLDTASSSSGSHFEFPDYASPEVSDILGEDWVHDLGLDKNVVLK</sequence>
<keyword evidence="1 2" id="KW-0238">DNA-binding</keyword>
<dbReference type="GO" id="GO:0001228">
    <property type="term" value="F:DNA-binding transcription activator activity, RNA polymerase II-specific"/>
    <property type="evidence" value="ECO:0007669"/>
    <property type="project" value="TreeGrafter"/>
</dbReference>
<evidence type="ECO:0000256" key="2">
    <source>
        <dbReference type="PROSITE-ProRule" id="PRU00267"/>
    </source>
</evidence>
<dbReference type="SMART" id="SM00398">
    <property type="entry name" value="HMG"/>
    <property type="match status" value="1"/>
</dbReference>
<dbReference type="SUPFAM" id="SSF47095">
    <property type="entry name" value="HMG-box"/>
    <property type="match status" value="1"/>
</dbReference>
<dbReference type="PANTHER" id="PTHR10270">
    <property type="entry name" value="SOX TRANSCRIPTION FACTOR"/>
    <property type="match status" value="1"/>
</dbReference>
<dbReference type="FunFam" id="1.10.30.10:FF:000002">
    <property type="entry name" value="transcription factor Sox-2"/>
    <property type="match status" value="1"/>
</dbReference>
<dbReference type="AlphaFoldDB" id="A0AAE1UR49"/>
<gene>
    <name evidence="5" type="ORF">RND71_043986</name>
</gene>
<comment type="caution">
    <text evidence="5">The sequence shown here is derived from an EMBL/GenBank/DDBJ whole genome shotgun (WGS) entry which is preliminary data.</text>
</comment>
<dbReference type="InterPro" id="IPR009071">
    <property type="entry name" value="HMG_box_dom"/>
</dbReference>
<dbReference type="InterPro" id="IPR050140">
    <property type="entry name" value="SRY-related_HMG-box_TF-like"/>
</dbReference>
<dbReference type="GO" id="GO:0005634">
    <property type="term" value="C:nucleus"/>
    <property type="evidence" value="ECO:0007669"/>
    <property type="project" value="UniProtKB-UniRule"/>
</dbReference>
<feature type="DNA-binding region" description="HMG box" evidence="2">
    <location>
        <begin position="1"/>
        <end position="65"/>
    </location>
</feature>
<evidence type="ECO:0000259" key="4">
    <source>
        <dbReference type="PROSITE" id="PS50118"/>
    </source>
</evidence>
<dbReference type="Gene3D" id="1.10.30.10">
    <property type="entry name" value="High mobility group box domain"/>
    <property type="match status" value="1"/>
</dbReference>
<evidence type="ECO:0000256" key="1">
    <source>
        <dbReference type="ARBA" id="ARBA00023125"/>
    </source>
</evidence>
<name>A0AAE1UR49_9SOLA</name>
<keyword evidence="6" id="KW-1185">Reference proteome</keyword>
<dbReference type="GO" id="GO:0000978">
    <property type="term" value="F:RNA polymerase II cis-regulatory region sequence-specific DNA binding"/>
    <property type="evidence" value="ECO:0007669"/>
    <property type="project" value="TreeGrafter"/>
</dbReference>
<accession>A0AAE1UR49</accession>